<evidence type="ECO:0000259" key="1">
    <source>
        <dbReference type="Pfam" id="PF00905"/>
    </source>
</evidence>
<sequence>MNRTGLVAALLVVLPIAGCGLFGSEPGPEDFARDFLTAYASGDTSGAAGRTDSAVNAKALLDNVRGALKPVAVKTQVTGSTTMEDKSAKVRFTADWDLGKDRHWSYEGEMEVRPDNDSFRVHWLPSVIHPKLGAQQTIGLRDKEATQAPVLDRDGAPLLAPERVVSVILDPAKAGDVAAVAGTLAAAVGKVDPAITQQSIVDGVNKTPKGQSYTVVSLRDADYQSAKAQIYELPGVRFTAATRLLAVDKNLATQLLPNIRKLVEDQVSGKPGFRVVTLNAAGGEVEEIFVKDAEAGTAAYVTLSRKIQAAAEAAIDPVPQVSAIVAIQPSTGDVLAVAQNAPADAQGAIALTGRYPPGSTFKIITSAAAFQAGSAVTADTPVGCPGTITIGPRAIPNSGNFDKGTIPLHTAFAVSCNTTFAKLAADMAPDALTNAAKQFGIGVDYVIPGITTVTGSAPPAADLTERAEDGFGQGKVLVSPFGLAVVASTVASGTVPKATLLRDKPTKIDQQPAAIPAPVLDALRAMMREVVTANPTHPLAQLPDVRGKTGTAQFGDGTHSHGWFAGYQGDLAFAVLLTDAGSSGVALDATDRFLRAVAAS</sequence>
<dbReference type="SUPFAM" id="SSF56519">
    <property type="entry name" value="Penicillin binding protein dimerisation domain"/>
    <property type="match status" value="1"/>
</dbReference>
<protein>
    <submittedName>
        <fullName evidence="3">Beta-lactamase class D</fullName>
    </submittedName>
</protein>
<dbReference type="PANTHER" id="PTHR30627:SF24">
    <property type="entry name" value="PENICILLIN-BINDING PROTEIN 4B"/>
    <property type="match status" value="1"/>
</dbReference>
<dbReference type="InterPro" id="IPR007887">
    <property type="entry name" value="MecA_N"/>
</dbReference>
<dbReference type="Proteomes" id="UP001519332">
    <property type="component" value="Unassembled WGS sequence"/>
</dbReference>
<keyword evidence="4" id="KW-1185">Reference proteome</keyword>
<gene>
    <name evidence="3" type="ORF">JOF56_004239</name>
</gene>
<evidence type="ECO:0000259" key="2">
    <source>
        <dbReference type="Pfam" id="PF05223"/>
    </source>
</evidence>
<dbReference type="PANTHER" id="PTHR30627">
    <property type="entry name" value="PEPTIDOGLYCAN D,D-TRANSPEPTIDASE"/>
    <property type="match status" value="1"/>
</dbReference>
<dbReference type="SUPFAM" id="SSF56601">
    <property type="entry name" value="beta-lactamase/transpeptidase-like"/>
    <property type="match status" value="1"/>
</dbReference>
<dbReference type="Pfam" id="PF05223">
    <property type="entry name" value="MecA_N"/>
    <property type="match status" value="1"/>
</dbReference>
<name>A0ABS4THI1_9PSEU</name>
<feature type="domain" description="Penicillin-binding protein transpeptidase" evidence="1">
    <location>
        <begin position="323"/>
        <end position="581"/>
    </location>
</feature>
<feature type="domain" description="NTF2-like N-terminal transpeptidase" evidence="2">
    <location>
        <begin position="28"/>
        <end position="136"/>
    </location>
</feature>
<dbReference type="InterPro" id="IPR036138">
    <property type="entry name" value="PBP_dimer_sf"/>
</dbReference>
<evidence type="ECO:0000313" key="3">
    <source>
        <dbReference type="EMBL" id="MBP2323854.1"/>
    </source>
</evidence>
<dbReference type="InterPro" id="IPR050515">
    <property type="entry name" value="Beta-lactam/transpept"/>
</dbReference>
<dbReference type="EMBL" id="JAGINW010000001">
    <property type="protein sequence ID" value="MBP2323854.1"/>
    <property type="molecule type" value="Genomic_DNA"/>
</dbReference>
<dbReference type="Pfam" id="PF00905">
    <property type="entry name" value="Transpeptidase"/>
    <property type="match status" value="1"/>
</dbReference>
<dbReference type="Gene3D" id="3.40.710.10">
    <property type="entry name" value="DD-peptidase/beta-lactamase superfamily"/>
    <property type="match status" value="1"/>
</dbReference>
<evidence type="ECO:0000313" key="4">
    <source>
        <dbReference type="Proteomes" id="UP001519332"/>
    </source>
</evidence>
<proteinExistence type="predicted"/>
<dbReference type="Gene3D" id="3.90.1310.10">
    <property type="entry name" value="Penicillin-binding protein 2a (Domain 2)"/>
    <property type="match status" value="1"/>
</dbReference>
<accession>A0ABS4THI1</accession>
<dbReference type="RefSeq" id="WP_307855184.1">
    <property type="nucleotide sequence ID" value="NZ_JAGINW010000001.1"/>
</dbReference>
<reference evidence="3 4" key="1">
    <citation type="submission" date="2021-03" db="EMBL/GenBank/DDBJ databases">
        <title>Sequencing the genomes of 1000 actinobacteria strains.</title>
        <authorList>
            <person name="Klenk H.-P."/>
        </authorList>
    </citation>
    <scope>NUCLEOTIDE SEQUENCE [LARGE SCALE GENOMIC DNA]</scope>
    <source>
        <strain evidence="3 4">DSM 46670</strain>
    </source>
</reference>
<dbReference type="InterPro" id="IPR001460">
    <property type="entry name" value="PCN-bd_Tpept"/>
</dbReference>
<organism evidence="3 4">
    <name type="scientific">Kibdelosporangium banguiense</name>
    <dbReference type="NCBI Taxonomy" id="1365924"/>
    <lineage>
        <taxon>Bacteria</taxon>
        <taxon>Bacillati</taxon>
        <taxon>Actinomycetota</taxon>
        <taxon>Actinomycetes</taxon>
        <taxon>Pseudonocardiales</taxon>
        <taxon>Pseudonocardiaceae</taxon>
        <taxon>Kibdelosporangium</taxon>
    </lineage>
</organism>
<dbReference type="InterPro" id="IPR012338">
    <property type="entry name" value="Beta-lactam/transpept-like"/>
</dbReference>
<comment type="caution">
    <text evidence="3">The sequence shown here is derived from an EMBL/GenBank/DDBJ whole genome shotgun (WGS) entry which is preliminary data.</text>
</comment>